<dbReference type="Pfam" id="PF09922">
    <property type="entry name" value="LiaF-like_C"/>
    <property type="match status" value="1"/>
</dbReference>
<dbReference type="GO" id="GO:0016020">
    <property type="term" value="C:membrane"/>
    <property type="evidence" value="ECO:0007669"/>
    <property type="project" value="InterPro"/>
</dbReference>
<reference evidence="4 5" key="1">
    <citation type="submission" date="2018-06" db="EMBL/GenBank/DDBJ databases">
        <authorList>
            <consortium name="Pathogen Informatics"/>
            <person name="Doyle S."/>
        </authorList>
    </citation>
    <scope>NUCLEOTIDE SEQUENCE [LARGE SCALE GENOMIC DNA]</scope>
    <source>
        <strain evidence="5">NCTC 11391</strain>
    </source>
</reference>
<dbReference type="EMBL" id="UHFA01000002">
    <property type="protein sequence ID" value="SUN35049.1"/>
    <property type="molecule type" value="Genomic_DNA"/>
</dbReference>
<accession>A0A380JB63</accession>
<evidence type="ECO:0000259" key="3">
    <source>
        <dbReference type="Pfam" id="PF24661"/>
    </source>
</evidence>
<gene>
    <name evidence="4" type="ORF">NCTC11391_00020</name>
</gene>
<evidence type="ECO:0000256" key="1">
    <source>
        <dbReference type="SAM" id="Phobius"/>
    </source>
</evidence>
<keyword evidence="1" id="KW-1133">Transmembrane helix</keyword>
<dbReference type="InterPro" id="IPR056066">
    <property type="entry name" value="DUF7649"/>
</dbReference>
<dbReference type="InterPro" id="IPR024425">
    <property type="entry name" value="LiaF-like_C"/>
</dbReference>
<feature type="domain" description="Cell wall-active antibiotics response LiaF-like C-terminal" evidence="2">
    <location>
        <begin position="115"/>
        <end position="229"/>
    </location>
</feature>
<dbReference type="OrthoDB" id="2351415at2"/>
<feature type="transmembrane region" description="Helical" evidence="1">
    <location>
        <begin position="28"/>
        <end position="45"/>
    </location>
</feature>
<evidence type="ECO:0000313" key="5">
    <source>
        <dbReference type="Proteomes" id="UP000254082"/>
    </source>
</evidence>
<dbReference type="Proteomes" id="UP000254082">
    <property type="component" value="Unassembled WGS sequence"/>
</dbReference>
<dbReference type="RefSeq" id="WP_002997520.1">
    <property type="nucleotide sequence ID" value="NZ_UHFA01000002.1"/>
</dbReference>
<dbReference type="NCBIfam" id="NF040535">
    <property type="entry name" value="LiaF_C_term"/>
    <property type="match status" value="1"/>
</dbReference>
<dbReference type="AlphaFoldDB" id="A0A380JB63"/>
<dbReference type="PIRSF" id="PIRSF031509">
    <property type="entry name" value="Cell_wall_LiaF/YvqF"/>
    <property type="match status" value="1"/>
</dbReference>
<protein>
    <submittedName>
        <fullName evidence="4">Membrane protein</fullName>
    </submittedName>
</protein>
<feature type="transmembrane region" description="Helical" evidence="1">
    <location>
        <begin position="52"/>
        <end position="84"/>
    </location>
</feature>
<dbReference type="InterPro" id="IPR047793">
    <property type="entry name" value="LiaF_C"/>
</dbReference>
<keyword evidence="5" id="KW-1185">Reference proteome</keyword>
<name>A0A380JB63_STRDO</name>
<evidence type="ECO:0000259" key="2">
    <source>
        <dbReference type="Pfam" id="PF09922"/>
    </source>
</evidence>
<keyword evidence="1" id="KW-0472">Membrane</keyword>
<organism evidence="4 5">
    <name type="scientific">Streptococcus downei MFe28</name>
    <dbReference type="NCBI Taxonomy" id="764290"/>
    <lineage>
        <taxon>Bacteria</taxon>
        <taxon>Bacillati</taxon>
        <taxon>Bacillota</taxon>
        <taxon>Bacilli</taxon>
        <taxon>Lactobacillales</taxon>
        <taxon>Streptococcaceae</taxon>
        <taxon>Streptococcus</taxon>
    </lineage>
</organism>
<keyword evidence="1" id="KW-0812">Transmembrane</keyword>
<evidence type="ECO:0000313" key="4">
    <source>
        <dbReference type="EMBL" id="SUN35049.1"/>
    </source>
</evidence>
<dbReference type="Pfam" id="PF24661">
    <property type="entry name" value="DUF7649"/>
    <property type="match status" value="1"/>
</dbReference>
<proteinExistence type="predicted"/>
<dbReference type="InterPro" id="IPR016975">
    <property type="entry name" value="Cell_wall_LiaF"/>
</dbReference>
<feature type="domain" description="DUF7649" evidence="3">
    <location>
        <begin position="1"/>
        <end position="85"/>
    </location>
</feature>
<sequence length="232" mass="26454">MKKFQFFLLVEALLLCMALLTILSKSLTAFVLILVLTLLALLFFNKDNRGSFLLTVSSLFLFMIFMLNPYMIAAVLLTVAYTIINHFSEVKHRNRYAVLEFEKDNLVAKPQPNQWIGASRHISQDFYTFDDINVIRISGSDTIDLRKLIVTGRDNVVIIRKIYGPTRILVPRDVAVKLDVSAIYASVSYLGFPEYDLRNQSIKLEQKDDQELLRSVKVVVNIFAGSVEVVRA</sequence>